<evidence type="ECO:0000313" key="2">
    <source>
        <dbReference type="Proteomes" id="UP000319824"/>
    </source>
</evidence>
<dbReference type="Gene3D" id="3.90.70.10">
    <property type="entry name" value="Cysteine proteinases"/>
    <property type="match status" value="1"/>
</dbReference>
<dbReference type="RefSeq" id="WP_022719296.1">
    <property type="nucleotide sequence ID" value="NZ_ATTQ01000052.1"/>
</dbReference>
<organism evidence="1 2">
    <name type="scientific">Rhizobium mongolense USDA 1844</name>
    <dbReference type="NCBI Taxonomy" id="1079460"/>
    <lineage>
        <taxon>Bacteria</taxon>
        <taxon>Pseudomonadati</taxon>
        <taxon>Pseudomonadota</taxon>
        <taxon>Alphaproteobacteria</taxon>
        <taxon>Hyphomicrobiales</taxon>
        <taxon>Rhizobiaceae</taxon>
        <taxon>Rhizobium/Agrobacterium group</taxon>
        <taxon>Rhizobium</taxon>
    </lineage>
</organism>
<reference evidence="1 2" key="1">
    <citation type="submission" date="2019-06" db="EMBL/GenBank/DDBJ databases">
        <title>Pac Bio to generate improved reference genome sequences for organisms with transposon mutant libraries (support for FEBA project).</title>
        <authorList>
            <person name="Blow M."/>
        </authorList>
    </citation>
    <scope>NUCLEOTIDE SEQUENCE [LARGE SCALE GENOMIC DNA]</scope>
    <source>
        <strain evidence="1 2">USDA 1844</strain>
    </source>
</reference>
<keyword evidence="1" id="KW-0645">Protease</keyword>
<dbReference type="GO" id="GO:0006508">
    <property type="term" value="P:proteolysis"/>
    <property type="evidence" value="ECO:0007669"/>
    <property type="project" value="UniProtKB-KW"/>
</dbReference>
<dbReference type="EMBL" id="VISO01000001">
    <property type="protein sequence ID" value="TVZ74779.1"/>
    <property type="molecule type" value="Genomic_DNA"/>
</dbReference>
<gene>
    <name evidence="1" type="ORF">BCL32_0091</name>
</gene>
<comment type="caution">
    <text evidence="1">The sequence shown here is derived from an EMBL/GenBank/DDBJ whole genome shotgun (WGS) entry which is preliminary data.</text>
</comment>
<keyword evidence="1" id="KW-0378">Hydrolase</keyword>
<dbReference type="GO" id="GO:0008233">
    <property type="term" value="F:peptidase activity"/>
    <property type="evidence" value="ECO:0007669"/>
    <property type="project" value="UniProtKB-KW"/>
</dbReference>
<dbReference type="Proteomes" id="UP000319824">
    <property type="component" value="Unassembled WGS sequence"/>
</dbReference>
<sequence length="228" mass="24542">MPLPAFLNARHVVLEETEPRFRPQSTGGAAQRSKRLALSIDAQEQSNWCWAAVSCSVSHFYDESAWTQCAIANLIWGRGDCCGGEASNPSTCNAPWKLDEALSVTSNFVSLVSADLPAPPIAFSAVQREIDHGKPVATRVRWRGGGGHFQAIVGWTLGASGSEYIVISDPIYRETTIRVRDFAARYQAGGDWTHAYFTTAASENSGGGGIVLQSKRLPADAEEDLVGA</sequence>
<name>A0A559TJJ3_9HYPH</name>
<dbReference type="InterPro" id="IPR022118">
    <property type="entry name" value="Peptidase_C70_AvrRpt2"/>
</dbReference>
<evidence type="ECO:0000313" key="1">
    <source>
        <dbReference type="EMBL" id="TVZ74779.1"/>
    </source>
</evidence>
<proteinExistence type="predicted"/>
<accession>A0A559TJJ3</accession>
<dbReference type="Pfam" id="PF12385">
    <property type="entry name" value="Peptidase_C70"/>
    <property type="match status" value="1"/>
</dbReference>
<protein>
    <submittedName>
        <fullName evidence="1">Papain like cysteine protease AvrRpt2</fullName>
    </submittedName>
</protein>
<dbReference type="AlphaFoldDB" id="A0A559TJJ3"/>